<evidence type="ECO:0000313" key="1">
    <source>
        <dbReference type="EMBL" id="KAJ0028448.1"/>
    </source>
</evidence>
<reference evidence="2" key="1">
    <citation type="journal article" date="2023" name="G3 (Bethesda)">
        <title>Genome assembly and association tests identify interacting loci associated with vigor, precocity, and sex in interspecific pistachio rootstocks.</title>
        <authorList>
            <person name="Palmer W."/>
            <person name="Jacygrad E."/>
            <person name="Sagayaradj S."/>
            <person name="Cavanaugh K."/>
            <person name="Han R."/>
            <person name="Bertier L."/>
            <person name="Beede B."/>
            <person name="Kafkas S."/>
            <person name="Golino D."/>
            <person name="Preece J."/>
            <person name="Michelmore R."/>
        </authorList>
    </citation>
    <scope>NUCLEOTIDE SEQUENCE [LARGE SCALE GENOMIC DNA]</scope>
</reference>
<name>A0ACC0Y225_9ROSI</name>
<dbReference type="EMBL" id="CM047744">
    <property type="protein sequence ID" value="KAJ0028448.1"/>
    <property type="molecule type" value="Genomic_DNA"/>
</dbReference>
<protein>
    <submittedName>
        <fullName evidence="1">Uncharacterized protein</fullName>
    </submittedName>
</protein>
<keyword evidence="2" id="KW-1185">Reference proteome</keyword>
<organism evidence="1 2">
    <name type="scientific">Pistacia integerrima</name>
    <dbReference type="NCBI Taxonomy" id="434235"/>
    <lineage>
        <taxon>Eukaryota</taxon>
        <taxon>Viridiplantae</taxon>
        <taxon>Streptophyta</taxon>
        <taxon>Embryophyta</taxon>
        <taxon>Tracheophyta</taxon>
        <taxon>Spermatophyta</taxon>
        <taxon>Magnoliopsida</taxon>
        <taxon>eudicotyledons</taxon>
        <taxon>Gunneridae</taxon>
        <taxon>Pentapetalae</taxon>
        <taxon>rosids</taxon>
        <taxon>malvids</taxon>
        <taxon>Sapindales</taxon>
        <taxon>Anacardiaceae</taxon>
        <taxon>Pistacia</taxon>
    </lineage>
</organism>
<dbReference type="Proteomes" id="UP001163603">
    <property type="component" value="Chromosome 9"/>
</dbReference>
<evidence type="ECO:0000313" key="2">
    <source>
        <dbReference type="Proteomes" id="UP001163603"/>
    </source>
</evidence>
<sequence length="726" mass="80586">MGAGRKTQTFIMTGNSPSTNPIYTRSSARNLVKSQLGGVIFGCKNNTIKECLTNQLFGLPAQHFTYVKNIDTGLPLFLFNYSDRKLYGIYEAASPGKMNIDPYGWTTDGSERTLYPSQVQIRVKLLCQPLLEEQFKPVIEDNYYTNHHFWFELDHSQASKLISLASLAVSTSTCLPCLPFNTAKRGNIFQPFSSTDTEEEGKGFKLLATETDLTKYLGWVSDSEDSASVGEMKGACKLLQPCPLEVDQSKYSSRKMDSRDDVPLNGDNQLLEGHLDVKMVEQDEKDIILMKLKELAFNRGRQDVLLTDYVAEPAITSDKCLGNRGSICEKMSSDEKNEENSCSSSYCQSIITKLIQGVEELKEIQTEQNLKDEIFGAEAETTVPSFEGQCINSPSPVPWILMVDAEAEIQQLKNHCIMVQPVSNPPIELSDEKAIESLDELHVNPTESIYLLGGYDGESWLSTLDLYVPSRGVIKSFQPMNSVRSYASVALLNGEVYVLGGGDGRTWYNTVESYNPANDEWTPCPSLNKAKGGLGGVTFDNKIYAIGGGNSVDCFSDVEMFDLKLERWIGMLSLRQKRFSLAAAEIDGVLYATGGFDGKDYLNSAEKFDYRMRYWEQIASMNSKRACHSVAVLNGKLYALGGYDGSTMVSSVEIYDSRMDSWMKADPMKHARGYSAAAVLKESIYVIAGVAAGDRVLDTVECFKEGRGWEVVDIIGKRSFMSAFTV</sequence>
<accession>A0ACC0Y225</accession>
<comment type="caution">
    <text evidence="1">The sequence shown here is derived from an EMBL/GenBank/DDBJ whole genome shotgun (WGS) entry which is preliminary data.</text>
</comment>
<proteinExistence type="predicted"/>
<gene>
    <name evidence="1" type="ORF">Pint_34971</name>
</gene>